<gene>
    <name evidence="1" type="ORF">XENORESO_013555</name>
</gene>
<evidence type="ECO:0008006" key="3">
    <source>
        <dbReference type="Google" id="ProtNLM"/>
    </source>
</evidence>
<evidence type="ECO:0000313" key="2">
    <source>
        <dbReference type="Proteomes" id="UP001444071"/>
    </source>
</evidence>
<proteinExistence type="predicted"/>
<reference evidence="1 2" key="1">
    <citation type="submission" date="2021-06" db="EMBL/GenBank/DDBJ databases">
        <authorList>
            <person name="Palmer J.M."/>
        </authorList>
    </citation>
    <scope>NUCLEOTIDE SEQUENCE [LARGE SCALE GENOMIC DNA]</scope>
    <source>
        <strain evidence="1 2">XR_2019</strain>
        <tissue evidence="1">Muscle</tissue>
    </source>
</reference>
<sequence length="151" mass="17443">MESMQVPYTFSFHKHNNKAVWVIWGMTRNVNNSKKFRKLLEKPWRGPKLNTPGRNLCLLIHSIYCKPTNSHTSQVNTSKLFHSYKDSVSIITFGHIPLIFFCANTFRIMGEFGSKAGTNKGICRGLHHTEKQREHRQHCSLGNVGRKKKCD</sequence>
<dbReference type="EMBL" id="JAHRIM010024264">
    <property type="protein sequence ID" value="MEQ2263832.1"/>
    <property type="molecule type" value="Genomic_DNA"/>
</dbReference>
<organism evidence="1 2">
    <name type="scientific">Xenotaenia resolanae</name>
    <dbReference type="NCBI Taxonomy" id="208358"/>
    <lineage>
        <taxon>Eukaryota</taxon>
        <taxon>Metazoa</taxon>
        <taxon>Chordata</taxon>
        <taxon>Craniata</taxon>
        <taxon>Vertebrata</taxon>
        <taxon>Euteleostomi</taxon>
        <taxon>Actinopterygii</taxon>
        <taxon>Neopterygii</taxon>
        <taxon>Teleostei</taxon>
        <taxon>Neoteleostei</taxon>
        <taxon>Acanthomorphata</taxon>
        <taxon>Ovalentaria</taxon>
        <taxon>Atherinomorphae</taxon>
        <taxon>Cyprinodontiformes</taxon>
        <taxon>Goodeidae</taxon>
        <taxon>Xenotaenia</taxon>
    </lineage>
</organism>
<accession>A0ABV0W4B5</accession>
<dbReference type="Proteomes" id="UP001444071">
    <property type="component" value="Unassembled WGS sequence"/>
</dbReference>
<keyword evidence="2" id="KW-1185">Reference proteome</keyword>
<protein>
    <recommendedName>
        <fullName evidence="3">Ribosomal protein S11</fullName>
    </recommendedName>
</protein>
<comment type="caution">
    <text evidence="1">The sequence shown here is derived from an EMBL/GenBank/DDBJ whole genome shotgun (WGS) entry which is preliminary data.</text>
</comment>
<evidence type="ECO:0000313" key="1">
    <source>
        <dbReference type="EMBL" id="MEQ2263832.1"/>
    </source>
</evidence>
<name>A0ABV0W4B5_9TELE</name>